<dbReference type="Pfam" id="PF13181">
    <property type="entry name" value="TPR_8"/>
    <property type="match status" value="1"/>
</dbReference>
<keyword evidence="4" id="KW-0732">Signal</keyword>
<sequence>MRAWLLVGVLLWLPLASQAQRSLDSTPRYLESDALRAKDRINERPRYGGLTKTAAYLQADQEFIAQALRKYGTAQAAMQAHVNFGWHYLATDHAPTAIKRFNQAWLLDSTAADVYYGFSAYLQQQGQTEEAERFLQLGKRHDKGNEALLKYYASQAYGQSLRRDYTGAIATNEKLLALAPTNAFAHGRTGYWYLQQRDTARAAQYLSRAVQLDPQDSVSYLNRGWLRYGQKQYPQAVADYTQAIRINAHYVSAYVNRALAHTDAGNHAAAIADMQHCLTLVPSRDKTEIYYLLAQAQLKAKDSSGACEALKQALEWSYTPAAEKDIKRLMKSTCR</sequence>
<evidence type="ECO:0000313" key="6">
    <source>
        <dbReference type="Proteomes" id="UP001499909"/>
    </source>
</evidence>
<dbReference type="PANTHER" id="PTHR44858:SF1">
    <property type="entry name" value="UDP-N-ACETYLGLUCOSAMINE--PEPTIDE N-ACETYLGLUCOSAMINYLTRANSFERASE SPINDLY-RELATED"/>
    <property type="match status" value="1"/>
</dbReference>
<feature type="repeat" description="TPR" evidence="3">
    <location>
        <begin position="183"/>
        <end position="216"/>
    </location>
</feature>
<feature type="signal peptide" evidence="4">
    <location>
        <begin position="1"/>
        <end position="19"/>
    </location>
</feature>
<dbReference type="InterPro" id="IPR011990">
    <property type="entry name" value="TPR-like_helical_dom_sf"/>
</dbReference>
<dbReference type="InterPro" id="IPR019734">
    <property type="entry name" value="TPR_rpt"/>
</dbReference>
<name>A0ABP7NDK1_9BACT</name>
<dbReference type="Pfam" id="PF13432">
    <property type="entry name" value="TPR_16"/>
    <property type="match status" value="2"/>
</dbReference>
<reference evidence="6" key="1">
    <citation type="journal article" date="2019" name="Int. J. Syst. Evol. Microbiol.">
        <title>The Global Catalogue of Microorganisms (GCM) 10K type strain sequencing project: providing services to taxonomists for standard genome sequencing and annotation.</title>
        <authorList>
            <consortium name="The Broad Institute Genomics Platform"/>
            <consortium name="The Broad Institute Genome Sequencing Center for Infectious Disease"/>
            <person name="Wu L."/>
            <person name="Ma J."/>
        </authorList>
    </citation>
    <scope>NUCLEOTIDE SEQUENCE [LARGE SCALE GENOMIC DNA]</scope>
    <source>
        <strain evidence="6">JCM 17214</strain>
    </source>
</reference>
<keyword evidence="2 3" id="KW-0802">TPR repeat</keyword>
<dbReference type="PANTHER" id="PTHR44858">
    <property type="entry name" value="TETRATRICOPEPTIDE REPEAT PROTEIN 6"/>
    <property type="match status" value="1"/>
</dbReference>
<proteinExistence type="predicted"/>
<feature type="chain" id="PRO_5046026748" description="Tetratricopeptide repeat protein" evidence="4">
    <location>
        <begin position="20"/>
        <end position="335"/>
    </location>
</feature>
<protein>
    <recommendedName>
        <fullName evidence="7">Tetratricopeptide repeat protein</fullName>
    </recommendedName>
</protein>
<gene>
    <name evidence="5" type="ORF">GCM10022406_28170</name>
</gene>
<evidence type="ECO:0000256" key="1">
    <source>
        <dbReference type="ARBA" id="ARBA00022737"/>
    </source>
</evidence>
<dbReference type="EMBL" id="BAABDH010000085">
    <property type="protein sequence ID" value="GAA3944007.1"/>
    <property type="molecule type" value="Genomic_DNA"/>
</dbReference>
<accession>A0ABP7NDK1</accession>
<evidence type="ECO:0000256" key="4">
    <source>
        <dbReference type="SAM" id="SignalP"/>
    </source>
</evidence>
<evidence type="ECO:0000256" key="2">
    <source>
        <dbReference type="ARBA" id="ARBA00022803"/>
    </source>
</evidence>
<evidence type="ECO:0008006" key="7">
    <source>
        <dbReference type="Google" id="ProtNLM"/>
    </source>
</evidence>
<keyword evidence="1" id="KW-0677">Repeat</keyword>
<evidence type="ECO:0000313" key="5">
    <source>
        <dbReference type="EMBL" id="GAA3944007.1"/>
    </source>
</evidence>
<dbReference type="SMART" id="SM00028">
    <property type="entry name" value="TPR"/>
    <property type="match status" value="6"/>
</dbReference>
<dbReference type="PROSITE" id="PS50005">
    <property type="entry name" value="TPR"/>
    <property type="match status" value="1"/>
</dbReference>
<organism evidence="5 6">
    <name type="scientific">Hymenobacter algoricola</name>
    <dbReference type="NCBI Taxonomy" id="486267"/>
    <lineage>
        <taxon>Bacteria</taxon>
        <taxon>Pseudomonadati</taxon>
        <taxon>Bacteroidota</taxon>
        <taxon>Cytophagia</taxon>
        <taxon>Cytophagales</taxon>
        <taxon>Hymenobacteraceae</taxon>
        <taxon>Hymenobacter</taxon>
    </lineage>
</organism>
<comment type="caution">
    <text evidence="5">The sequence shown here is derived from an EMBL/GenBank/DDBJ whole genome shotgun (WGS) entry which is preliminary data.</text>
</comment>
<evidence type="ECO:0000256" key="3">
    <source>
        <dbReference type="PROSITE-ProRule" id="PRU00339"/>
    </source>
</evidence>
<dbReference type="InterPro" id="IPR050498">
    <property type="entry name" value="Ycf3"/>
</dbReference>
<keyword evidence="6" id="KW-1185">Reference proteome</keyword>
<dbReference type="Gene3D" id="1.25.40.10">
    <property type="entry name" value="Tetratricopeptide repeat domain"/>
    <property type="match status" value="3"/>
</dbReference>
<dbReference type="Proteomes" id="UP001499909">
    <property type="component" value="Unassembled WGS sequence"/>
</dbReference>
<dbReference type="SUPFAM" id="SSF48452">
    <property type="entry name" value="TPR-like"/>
    <property type="match status" value="2"/>
</dbReference>